<name>A0ACC2CED8_DIPCM</name>
<accession>A0ACC2CED8</accession>
<evidence type="ECO:0000313" key="1">
    <source>
        <dbReference type="EMBL" id="KAJ7540379.1"/>
    </source>
</evidence>
<gene>
    <name evidence="1" type="ORF">O6H91_10G011900</name>
</gene>
<dbReference type="EMBL" id="CM055101">
    <property type="protein sequence ID" value="KAJ7540379.1"/>
    <property type="molecule type" value="Genomic_DNA"/>
</dbReference>
<dbReference type="Proteomes" id="UP001162992">
    <property type="component" value="Chromosome 10"/>
</dbReference>
<reference evidence="2" key="1">
    <citation type="journal article" date="2024" name="Proc. Natl. Acad. Sci. U.S.A.">
        <title>Extraordinary preservation of gene collinearity over three hundred million years revealed in homosporous lycophytes.</title>
        <authorList>
            <person name="Li C."/>
            <person name="Wickell D."/>
            <person name="Kuo L.Y."/>
            <person name="Chen X."/>
            <person name="Nie B."/>
            <person name="Liao X."/>
            <person name="Peng D."/>
            <person name="Ji J."/>
            <person name="Jenkins J."/>
            <person name="Williams M."/>
            <person name="Shu S."/>
            <person name="Plott C."/>
            <person name="Barry K."/>
            <person name="Rajasekar S."/>
            <person name="Grimwood J."/>
            <person name="Han X."/>
            <person name="Sun S."/>
            <person name="Hou Z."/>
            <person name="He W."/>
            <person name="Dai G."/>
            <person name="Sun C."/>
            <person name="Schmutz J."/>
            <person name="Leebens-Mack J.H."/>
            <person name="Li F.W."/>
            <person name="Wang L."/>
        </authorList>
    </citation>
    <scope>NUCLEOTIDE SEQUENCE [LARGE SCALE GENOMIC DNA]</scope>
    <source>
        <strain evidence="2">cv. PW_Plant_1</strain>
    </source>
</reference>
<proteinExistence type="predicted"/>
<organism evidence="1 2">
    <name type="scientific">Diphasiastrum complanatum</name>
    <name type="common">Issler's clubmoss</name>
    <name type="synonym">Lycopodium complanatum</name>
    <dbReference type="NCBI Taxonomy" id="34168"/>
    <lineage>
        <taxon>Eukaryota</taxon>
        <taxon>Viridiplantae</taxon>
        <taxon>Streptophyta</taxon>
        <taxon>Embryophyta</taxon>
        <taxon>Tracheophyta</taxon>
        <taxon>Lycopodiopsida</taxon>
        <taxon>Lycopodiales</taxon>
        <taxon>Lycopodiaceae</taxon>
        <taxon>Lycopodioideae</taxon>
        <taxon>Diphasiastrum</taxon>
    </lineage>
</organism>
<sequence length="602" mass="65818">MDPGGERLFNLPGRLRNFVKHSDAGHVSFGNFVWKCKFAKCTCIACALTLCFIFIIPLLVVFVPPALHRTKPEGFVTNPEISAACKLSRYPKQCVSSLTLYSGELKSGPRALVELAVKVAMRGVTEIRNLSLIFNGSTSENATVVAVLNDCVNFLGRSHEQLNISLTQIAHLNMQSQTGQIKDIQTWTSAAITYYTTCIDGLDTIQEKTWSGIHRSRVRVEELLSIALSFVNSLLPSVISRSGVGDRNLLSSGSFISTGKVLAGKIVEQSTESAIPDWLSAQARRILQAPRYQTYDAVVAHDGSGQFRTIQDAVNAAPWNLNTRYIIYIQRGVYRGSVIVQSYKTNLMFVGDGMGQTIITGSKNVLQPGVTMPDSATVGIDGKGFLARDLTIRNTAGPIAQQAVALRVSADQVAFWRCSFEGFQDTLYSHVFRHFFRDCAIAGTVDFIFGNSAAVFQNCAVRTRPLLPGQQAVITAQGRTDPGQTTGFSFHNCVVGGAVRTYLGRPWKEFSRTVFLRSTMSGSIAAEGWLRWEGTSQGIGEVFYGEYLSSGRGAITPGQGWGRVPWAIQITRPEVAEQFTVQNFISGAEWLPGTSITFDGQL</sequence>
<comment type="caution">
    <text evidence="1">The sequence shown here is derived from an EMBL/GenBank/DDBJ whole genome shotgun (WGS) entry which is preliminary data.</text>
</comment>
<keyword evidence="2" id="KW-1185">Reference proteome</keyword>
<protein>
    <submittedName>
        <fullName evidence="1">Uncharacterized protein</fullName>
    </submittedName>
</protein>
<evidence type="ECO:0000313" key="2">
    <source>
        <dbReference type="Proteomes" id="UP001162992"/>
    </source>
</evidence>